<dbReference type="OrthoDB" id="191723at2759"/>
<evidence type="ECO:0000259" key="4">
    <source>
        <dbReference type="PROSITE" id="PS51278"/>
    </source>
</evidence>
<keyword evidence="2" id="KW-0315">Glutamine amidotransferase</keyword>
<evidence type="ECO:0000313" key="6">
    <source>
        <dbReference type="Proteomes" id="UP000652761"/>
    </source>
</evidence>
<gene>
    <name evidence="5" type="ORF">Taro_055992</name>
</gene>
<accession>A0A843XUW8</accession>
<dbReference type="PANTHER" id="PTHR11907">
    <property type="entry name" value="AMIDOPHOSPHORIBOSYLTRANSFERASE"/>
    <property type="match status" value="1"/>
</dbReference>
<comment type="caution">
    <text evidence="5">The sequence shown here is derived from an EMBL/GenBank/DDBJ whole genome shotgun (WGS) entry which is preliminary data.</text>
</comment>
<proteinExistence type="predicted"/>
<feature type="region of interest" description="Disordered" evidence="3">
    <location>
        <begin position="6"/>
        <end position="34"/>
    </location>
</feature>
<dbReference type="PROSITE" id="PS51278">
    <property type="entry name" value="GATASE_TYPE_2"/>
    <property type="match status" value="1"/>
</dbReference>
<dbReference type="InterPro" id="IPR017932">
    <property type="entry name" value="GATase_2_dom"/>
</dbReference>
<dbReference type="AlphaFoldDB" id="A0A843XUW8"/>
<feature type="compositionally biased region" description="Low complexity" evidence="3">
    <location>
        <begin position="6"/>
        <end position="16"/>
    </location>
</feature>
<reference evidence="5" key="1">
    <citation type="submission" date="2017-07" db="EMBL/GenBank/DDBJ databases">
        <title>Taro Niue Genome Assembly and Annotation.</title>
        <authorList>
            <person name="Atibalentja N."/>
            <person name="Keating K."/>
            <person name="Fields C.J."/>
        </authorList>
    </citation>
    <scope>NUCLEOTIDE SEQUENCE</scope>
    <source>
        <strain evidence="5">Niue_2</strain>
        <tissue evidence="5">Leaf</tissue>
    </source>
</reference>
<feature type="domain" description="Glutamine amidotransferase type-2" evidence="4">
    <location>
        <begin position="50"/>
        <end position="175"/>
    </location>
</feature>
<keyword evidence="1" id="KW-0808">Transferase</keyword>
<protein>
    <recommendedName>
        <fullName evidence="4">Glutamine amidotransferase type-2 domain-containing protein</fullName>
    </recommendedName>
</protein>
<dbReference type="Proteomes" id="UP000652761">
    <property type="component" value="Unassembled WGS sequence"/>
</dbReference>
<evidence type="ECO:0000256" key="1">
    <source>
        <dbReference type="ARBA" id="ARBA00022679"/>
    </source>
</evidence>
<dbReference type="InterPro" id="IPR029055">
    <property type="entry name" value="Ntn_hydrolases_N"/>
</dbReference>
<feature type="non-terminal residue" evidence="5">
    <location>
        <position position="1"/>
    </location>
</feature>
<sequence>MVAAAAHTAATASSSSQHLSPIPHGLRQCSQGATPLHSPSTSRCLLPISCSSSSPSFPQDPIFFDQQQWKRAEEGAWRMPHRGQEGADIVSCDGGTLKFVTGLGLVSEVFGKDLSRLDALSRDTTVGHVRYSTAGVASSPLNVHPFLAGYHFGEVAVAHNRNLVNYAALRCGRWR</sequence>
<dbReference type="SUPFAM" id="SSF56235">
    <property type="entry name" value="N-terminal nucleophile aminohydrolases (Ntn hydrolases)"/>
    <property type="match status" value="1"/>
</dbReference>
<evidence type="ECO:0000256" key="2">
    <source>
        <dbReference type="ARBA" id="ARBA00022962"/>
    </source>
</evidence>
<evidence type="ECO:0000256" key="3">
    <source>
        <dbReference type="SAM" id="MobiDB-lite"/>
    </source>
</evidence>
<dbReference type="Gene3D" id="3.60.20.10">
    <property type="entry name" value="Glutamine Phosphoribosylpyrophosphate, subunit 1, domain 1"/>
    <property type="match status" value="1"/>
</dbReference>
<dbReference type="EMBL" id="NMUH01014491">
    <property type="protein sequence ID" value="MQM22933.1"/>
    <property type="molecule type" value="Genomic_DNA"/>
</dbReference>
<evidence type="ECO:0000313" key="5">
    <source>
        <dbReference type="EMBL" id="MQM22933.1"/>
    </source>
</evidence>
<name>A0A843XUW8_COLES</name>
<dbReference type="GO" id="GO:0016740">
    <property type="term" value="F:transferase activity"/>
    <property type="evidence" value="ECO:0007669"/>
    <property type="project" value="UniProtKB-KW"/>
</dbReference>
<organism evidence="5 6">
    <name type="scientific">Colocasia esculenta</name>
    <name type="common">Wild taro</name>
    <name type="synonym">Arum esculentum</name>
    <dbReference type="NCBI Taxonomy" id="4460"/>
    <lineage>
        <taxon>Eukaryota</taxon>
        <taxon>Viridiplantae</taxon>
        <taxon>Streptophyta</taxon>
        <taxon>Embryophyta</taxon>
        <taxon>Tracheophyta</taxon>
        <taxon>Spermatophyta</taxon>
        <taxon>Magnoliopsida</taxon>
        <taxon>Liliopsida</taxon>
        <taxon>Araceae</taxon>
        <taxon>Aroideae</taxon>
        <taxon>Colocasieae</taxon>
        <taxon>Colocasia</taxon>
    </lineage>
</organism>
<keyword evidence="6" id="KW-1185">Reference proteome</keyword>